<dbReference type="Proteomes" id="UP000185192">
    <property type="component" value="Unassembled WGS sequence"/>
</dbReference>
<evidence type="ECO:0000313" key="3">
    <source>
        <dbReference type="EMBL" id="SIN62475.1"/>
    </source>
</evidence>
<protein>
    <recommendedName>
        <fullName evidence="2">Phytase-like domain-containing protein</fullName>
    </recommendedName>
</protein>
<sequence length="374" mass="41453">MARKVIRILACLSLIFFLVPVTYVHGPPPPPNDSQIINLQPVEFDASSPERNRTGRLAFLGGWKLTSENSGFGGVSAMLLLPEDRFFMLSDAGVLIGFTLNAELNRAERPFIAPLPDGPPKENPHARLNWDAESLLYDPETQRFWVGFERQHGVWRYSRAFARKESMWRVPAMAKWPINGGAEAMLRLPDGRYLVFSETAEYEKGGSQALIFDGDPSEPGTDSELFGYQPPKGYRLTDATLLPDGSALLLHRRFTPLQGVSAILSIGDPGEIAAGEVWTSRRIALLKPPMKVDNMEALAVSEEMHEGKPATIIWIASDDNFQAIQETILLKFRLLKGRKRPTKKRAAPKTEKAGEGPGSSFLQSEKSGQPEGKQ</sequence>
<dbReference type="InterPro" id="IPR027372">
    <property type="entry name" value="Phytase-like_dom"/>
</dbReference>
<dbReference type="Pfam" id="PF13449">
    <property type="entry name" value="Phytase-like"/>
    <property type="match status" value="1"/>
</dbReference>
<dbReference type="AlphaFoldDB" id="A0A1N6CVG5"/>
<proteinExistence type="predicted"/>
<evidence type="ECO:0000256" key="1">
    <source>
        <dbReference type="SAM" id="MobiDB-lite"/>
    </source>
</evidence>
<name>A0A1N6CVG5_9SPHN</name>
<accession>A0A1N6CVG5</accession>
<feature type="region of interest" description="Disordered" evidence="1">
    <location>
        <begin position="339"/>
        <end position="374"/>
    </location>
</feature>
<keyword evidence="4" id="KW-1185">Reference proteome</keyword>
<organism evidence="3 4">
    <name type="scientific">Parasphingorhabdus marina DSM 22363</name>
    <dbReference type="NCBI Taxonomy" id="1123272"/>
    <lineage>
        <taxon>Bacteria</taxon>
        <taxon>Pseudomonadati</taxon>
        <taxon>Pseudomonadota</taxon>
        <taxon>Alphaproteobacteria</taxon>
        <taxon>Sphingomonadales</taxon>
        <taxon>Sphingomonadaceae</taxon>
        <taxon>Parasphingorhabdus</taxon>
    </lineage>
</organism>
<dbReference type="STRING" id="1123272.SAMN02745824_1075"/>
<evidence type="ECO:0000313" key="4">
    <source>
        <dbReference type="Proteomes" id="UP000185192"/>
    </source>
</evidence>
<gene>
    <name evidence="3" type="ORF">SAMN02745824_1075</name>
</gene>
<feature type="domain" description="Phytase-like" evidence="2">
    <location>
        <begin position="71"/>
        <end position="321"/>
    </location>
</feature>
<evidence type="ECO:0000259" key="2">
    <source>
        <dbReference type="Pfam" id="PF13449"/>
    </source>
</evidence>
<dbReference type="EMBL" id="FSQW01000001">
    <property type="protein sequence ID" value="SIN62475.1"/>
    <property type="molecule type" value="Genomic_DNA"/>
</dbReference>
<reference evidence="4" key="1">
    <citation type="submission" date="2016-11" db="EMBL/GenBank/DDBJ databases">
        <authorList>
            <person name="Varghese N."/>
            <person name="Submissions S."/>
        </authorList>
    </citation>
    <scope>NUCLEOTIDE SEQUENCE [LARGE SCALE GENOMIC DNA]</scope>
    <source>
        <strain evidence="4">DSM 22363</strain>
    </source>
</reference>